<evidence type="ECO:0000313" key="3">
    <source>
        <dbReference type="Proteomes" id="UP000248758"/>
    </source>
</evidence>
<evidence type="ECO:0000313" key="2">
    <source>
        <dbReference type="EMBL" id="SQK75729.1"/>
    </source>
</evidence>
<dbReference type="EMBL" id="LS483499">
    <property type="protein sequence ID" value="SQK75729.1"/>
    <property type="molecule type" value="Genomic_DNA"/>
</dbReference>
<dbReference type="AlphaFoldDB" id="A0A2X5NQP4"/>
<accession>A0A2X5NQP4</accession>
<dbReference type="PANTHER" id="PTHR36180:SF2">
    <property type="entry name" value="BRO FAMILY PROTEIN"/>
    <property type="match status" value="1"/>
</dbReference>
<organism evidence="2 3">
    <name type="scientific">Tatumella ptyseos</name>
    <dbReference type="NCBI Taxonomy" id="82987"/>
    <lineage>
        <taxon>Bacteria</taxon>
        <taxon>Pseudomonadati</taxon>
        <taxon>Pseudomonadota</taxon>
        <taxon>Gammaproteobacteria</taxon>
        <taxon>Enterobacterales</taxon>
        <taxon>Erwiniaceae</taxon>
        <taxon>Tatumella</taxon>
    </lineage>
</organism>
<dbReference type="SMART" id="SM01040">
    <property type="entry name" value="Bro-N"/>
    <property type="match status" value="1"/>
</dbReference>
<dbReference type="Proteomes" id="UP000248758">
    <property type="component" value="Chromosome 1"/>
</dbReference>
<dbReference type="PANTHER" id="PTHR36180">
    <property type="entry name" value="DNA-BINDING PROTEIN-RELATED-RELATED"/>
    <property type="match status" value="1"/>
</dbReference>
<evidence type="ECO:0000259" key="1">
    <source>
        <dbReference type="PROSITE" id="PS51750"/>
    </source>
</evidence>
<dbReference type="Pfam" id="PF02498">
    <property type="entry name" value="Bro-N"/>
    <property type="match status" value="1"/>
</dbReference>
<protein>
    <submittedName>
        <fullName evidence="2">Uncharacterized phage-encoded protein</fullName>
    </submittedName>
</protein>
<proteinExistence type="predicted"/>
<sequence length="320" mass="36654">MNLSFSKSEETPTAATDEVSILLAISKEPTMKIIAKENQEFTIFRFGDSEIRVINKQGEPWFVAQDVCDALMLSNSRMSLKALDEDEKGVSSTYTLKGNQEVAVISESGMYTLVLRCRDAVNKGSVPHKFRKWVTGEVLPSIRKTGSYEKPLSRKSTTEERTPLRDAVNMLVSKRHMMYPEAYALIHQRFQISSFEQLTPEQIEPAIEYVHSVILEGELLSRQDKQMALPLSYPMAYFDSYRHIIQPKELTAPWRYKPSHLRPDGDNPNPLGALIIQLKNLGYNVDAAQFQLMSFQHHMEDVRRQISAIERVVMRQQERG</sequence>
<reference evidence="2 3" key="1">
    <citation type="submission" date="2018-06" db="EMBL/GenBank/DDBJ databases">
        <authorList>
            <consortium name="Pathogen Informatics"/>
            <person name="Doyle S."/>
        </authorList>
    </citation>
    <scope>NUCLEOTIDE SEQUENCE [LARGE SCALE GENOMIC DNA]</scope>
    <source>
        <strain evidence="2 3">NCTC11468</strain>
    </source>
</reference>
<gene>
    <name evidence="2" type="ORF">NCTC11468_02580</name>
</gene>
<feature type="domain" description="Bro-N" evidence="1">
    <location>
        <begin position="31"/>
        <end position="146"/>
    </location>
</feature>
<dbReference type="PROSITE" id="PS51750">
    <property type="entry name" value="BRO_N"/>
    <property type="match status" value="1"/>
</dbReference>
<dbReference type="KEGG" id="tpty:NCTC11468_02580"/>
<dbReference type="InterPro" id="IPR003497">
    <property type="entry name" value="BRO_N_domain"/>
</dbReference>
<name>A0A2X5NQP4_9GAMM</name>